<dbReference type="InterPro" id="IPR029058">
    <property type="entry name" value="AB_hydrolase_fold"/>
</dbReference>
<dbReference type="PROSITE" id="PS00708">
    <property type="entry name" value="PRO_ENDOPEP_SER"/>
    <property type="match status" value="1"/>
</dbReference>
<evidence type="ECO:0000313" key="7">
    <source>
        <dbReference type="EMBL" id="RXW33396.1"/>
    </source>
</evidence>
<comment type="similarity">
    <text evidence="1">Belongs to the peptidase S9A family.</text>
</comment>
<dbReference type="PRINTS" id="PR00862">
    <property type="entry name" value="PROLIGOPTASE"/>
</dbReference>
<dbReference type="Gene3D" id="2.130.10.120">
    <property type="entry name" value="Prolyl oligopeptidase, N-terminal domain"/>
    <property type="match status" value="1"/>
</dbReference>
<feature type="domain" description="Peptidase S9 prolyl oligopeptidase catalytic" evidence="5">
    <location>
        <begin position="536"/>
        <end position="753"/>
    </location>
</feature>
<dbReference type="EC" id="3.4.21.83" evidence="7"/>
<evidence type="ECO:0000313" key="8">
    <source>
        <dbReference type="Proteomes" id="UP000290624"/>
    </source>
</evidence>
<dbReference type="Pfam" id="PF02897">
    <property type="entry name" value="Peptidase_S9_N"/>
    <property type="match status" value="1"/>
</dbReference>
<organism evidence="7 8">
    <name type="scientific">Propioniciclava flava</name>
    <dbReference type="NCBI Taxonomy" id="2072026"/>
    <lineage>
        <taxon>Bacteria</taxon>
        <taxon>Bacillati</taxon>
        <taxon>Actinomycetota</taxon>
        <taxon>Actinomycetes</taxon>
        <taxon>Propionibacteriales</taxon>
        <taxon>Propionibacteriaceae</taxon>
        <taxon>Propioniciclava</taxon>
    </lineage>
</organism>
<dbReference type="InterPro" id="IPR051543">
    <property type="entry name" value="Serine_Peptidase_S9A"/>
</dbReference>
<dbReference type="SUPFAM" id="SSF53474">
    <property type="entry name" value="alpha/beta-Hydrolases"/>
    <property type="match status" value="1"/>
</dbReference>
<feature type="domain" description="Peptidase S9A N-terminal" evidence="6">
    <location>
        <begin position="59"/>
        <end position="470"/>
    </location>
</feature>
<proteinExistence type="inferred from homology"/>
<evidence type="ECO:0000256" key="2">
    <source>
        <dbReference type="ARBA" id="ARBA00022670"/>
    </source>
</evidence>
<evidence type="ECO:0000256" key="1">
    <source>
        <dbReference type="ARBA" id="ARBA00005228"/>
    </source>
</evidence>
<keyword evidence="3 7" id="KW-0378">Hydrolase</keyword>
<keyword evidence="4" id="KW-0720">Serine protease</keyword>
<dbReference type="InterPro" id="IPR002471">
    <property type="entry name" value="Pept_S9_AS"/>
</dbReference>
<evidence type="ECO:0000256" key="4">
    <source>
        <dbReference type="ARBA" id="ARBA00022825"/>
    </source>
</evidence>
<dbReference type="OrthoDB" id="9801421at2"/>
<protein>
    <submittedName>
        <fullName evidence="7">Oligopeptidase B</fullName>
        <ecNumber evidence="7">3.4.21.83</ecNumber>
    </submittedName>
</protein>
<sequence length="756" mass="83500">MTDPGLVNGRRTAIVPRPVVVPKWRQRTTFVTPAASPRDETAATLAGVPDTTLTAPDAPQRPFTRTVHGDAVADPYHWMADKADPELIAYLEAENAYTDQETADLGGLTQAIYGELKARTQQTDLSVPSHVTHTDGSSYWYYSRTTEGLDYPSSYRVPATSRDEIPDVTVPPAGEQLVLDAQALAQGHDFFSLGAAQVSPDGRRLAYSLDTTGDERYDLWITDLATGAIVDGPLPRIGGGGAWAGADWFFYTRVDEAWRPFQVWRHHIGGSEPDALVAQESDERFWIGVDDSRDHRWVLIESSSKLTSEVSLVPADEPWAAPRVVSPREQGIDYSVEVARDGLWILHNADAPQFALSRAPLSSSSRREWELVLPEDPRRRLMGVSVYDRAIVVEHRTDGLPGVLILPRDGQGNVGEPQELTFDEVLYDVNADESPDFNTDRFRFSYESLVTPPSVWEYRFDTGQRRLLKQTPVLDDPHFGPYDPAAYVSERLWATGLDGTRIPLSLVRRRDTPVDGTAPGLLYGYGAYESATMPYFAMSRLSLLDRGMVFAIAHVRGGGELGRPWYEGGKELSKPNTFSDFVQAGRLLTSDGHVAPGKLLAEGGSAGGLLIGAAVNLAPDLFRAVHAAVPFVDPLTTILNPDLPLTVMEWEEWGNPITDQAVYETMKAYSPYENVRPVAYPAILITTSLNDTRVEVTEPAKWTARLRDLTTNPDDHPILLKTEMVAGHGGVSGRYKAWRERAFQLAWLLHQVGITA</sequence>
<evidence type="ECO:0000259" key="6">
    <source>
        <dbReference type="Pfam" id="PF02897"/>
    </source>
</evidence>
<dbReference type="InterPro" id="IPR002470">
    <property type="entry name" value="Peptidase_S9A"/>
</dbReference>
<keyword evidence="2" id="KW-0645">Protease</keyword>
<evidence type="ECO:0000256" key="3">
    <source>
        <dbReference type="ARBA" id="ARBA00022801"/>
    </source>
</evidence>
<gene>
    <name evidence="7" type="ORF">C1706_01105</name>
</gene>
<comment type="caution">
    <text evidence="7">The sequence shown here is derived from an EMBL/GenBank/DDBJ whole genome shotgun (WGS) entry which is preliminary data.</text>
</comment>
<accession>A0A4Q2EKU3</accession>
<dbReference type="SUPFAM" id="SSF50993">
    <property type="entry name" value="Peptidase/esterase 'gauge' domain"/>
    <property type="match status" value="1"/>
</dbReference>
<keyword evidence="8" id="KW-1185">Reference proteome</keyword>
<dbReference type="GO" id="GO:0004252">
    <property type="term" value="F:serine-type endopeptidase activity"/>
    <property type="evidence" value="ECO:0007669"/>
    <property type="project" value="UniProtKB-EC"/>
</dbReference>
<dbReference type="PANTHER" id="PTHR11757:SF19">
    <property type="entry name" value="PROLYL ENDOPEPTIDASE-LIKE"/>
    <property type="match status" value="1"/>
</dbReference>
<dbReference type="GO" id="GO:0006508">
    <property type="term" value="P:proteolysis"/>
    <property type="evidence" value="ECO:0007669"/>
    <property type="project" value="UniProtKB-KW"/>
</dbReference>
<dbReference type="Pfam" id="PF00326">
    <property type="entry name" value="Peptidase_S9"/>
    <property type="match status" value="1"/>
</dbReference>
<name>A0A4Q2EKU3_9ACTN</name>
<dbReference type="Proteomes" id="UP000290624">
    <property type="component" value="Unassembled WGS sequence"/>
</dbReference>
<dbReference type="InterPro" id="IPR023302">
    <property type="entry name" value="Pept_S9A_N"/>
</dbReference>
<dbReference type="Gene3D" id="3.40.50.1820">
    <property type="entry name" value="alpha/beta hydrolase"/>
    <property type="match status" value="1"/>
</dbReference>
<dbReference type="InterPro" id="IPR001375">
    <property type="entry name" value="Peptidase_S9_cat"/>
</dbReference>
<dbReference type="PANTHER" id="PTHR11757">
    <property type="entry name" value="PROTEASE FAMILY S9A OLIGOPEPTIDASE"/>
    <property type="match status" value="1"/>
</dbReference>
<dbReference type="AlphaFoldDB" id="A0A4Q2EKU3"/>
<reference evidence="7 8" key="1">
    <citation type="submission" date="2018-01" db="EMBL/GenBank/DDBJ databases">
        <title>Lactibacter flavus gen. nov., sp. nov., a novel bacterium of the family Propionibacteriaceae isolated from raw milk and dairy products.</title>
        <authorList>
            <person name="Wenning M."/>
            <person name="Breitenwieser F."/>
            <person name="Huptas C."/>
            <person name="von Neubeck M."/>
            <person name="Busse H.-J."/>
            <person name="Scherer S."/>
        </authorList>
    </citation>
    <scope>NUCLEOTIDE SEQUENCE [LARGE SCALE GENOMIC DNA]</scope>
    <source>
        <strain evidence="7 8">VG341</strain>
    </source>
</reference>
<dbReference type="EMBL" id="PPCV01000001">
    <property type="protein sequence ID" value="RXW33396.1"/>
    <property type="molecule type" value="Genomic_DNA"/>
</dbReference>
<evidence type="ECO:0000259" key="5">
    <source>
        <dbReference type="Pfam" id="PF00326"/>
    </source>
</evidence>